<feature type="domain" description="GH16" evidence="3">
    <location>
        <begin position="331"/>
        <end position="614"/>
    </location>
</feature>
<dbReference type="Proteomes" id="UP000663891">
    <property type="component" value="Unassembled WGS sequence"/>
</dbReference>
<dbReference type="InterPro" id="IPR050546">
    <property type="entry name" value="Glycosyl_Hydrlase_16"/>
</dbReference>
<dbReference type="OrthoDB" id="430315at2759"/>
<dbReference type="EMBL" id="CAJNON010000035">
    <property type="protein sequence ID" value="CAF0836903.1"/>
    <property type="molecule type" value="Genomic_DNA"/>
</dbReference>
<dbReference type="EMBL" id="CAJOAY010000152">
    <property type="protein sequence ID" value="CAF3561663.1"/>
    <property type="molecule type" value="Genomic_DNA"/>
</dbReference>
<dbReference type="InterPro" id="IPR001938">
    <property type="entry name" value="Thaumatin"/>
</dbReference>
<comment type="caution">
    <text evidence="4">The sequence shown here is derived from an EMBL/GenBank/DDBJ whole genome shotgun (WGS) entry which is preliminary data.</text>
</comment>
<dbReference type="SUPFAM" id="SSF49870">
    <property type="entry name" value="Osmotin, thaumatin-like protein"/>
    <property type="match status" value="1"/>
</dbReference>
<dbReference type="AlphaFoldDB" id="A0A813VHY1"/>
<dbReference type="GO" id="GO:0005975">
    <property type="term" value="P:carbohydrate metabolic process"/>
    <property type="evidence" value="ECO:0007669"/>
    <property type="project" value="InterPro"/>
</dbReference>
<dbReference type="PANTHER" id="PTHR10963:SF55">
    <property type="entry name" value="GLYCOSIDE HYDROLASE FAMILY 16 PROTEIN"/>
    <property type="match status" value="1"/>
</dbReference>
<dbReference type="PROSITE" id="PS51367">
    <property type="entry name" value="THAUMATIN_2"/>
    <property type="match status" value="1"/>
</dbReference>
<dbReference type="InterPro" id="IPR013320">
    <property type="entry name" value="ConA-like_dom_sf"/>
</dbReference>
<evidence type="ECO:0000313" key="4">
    <source>
        <dbReference type="EMBL" id="CAF0836903.1"/>
    </source>
</evidence>
<dbReference type="Pfam" id="PF00314">
    <property type="entry name" value="Thaumatin"/>
    <property type="match status" value="2"/>
</dbReference>
<dbReference type="Proteomes" id="UP000663881">
    <property type="component" value="Unassembled WGS sequence"/>
</dbReference>
<evidence type="ECO:0000313" key="6">
    <source>
        <dbReference type="Proteomes" id="UP000663891"/>
    </source>
</evidence>
<name>A0A813VHY1_9BILA</name>
<protein>
    <recommendedName>
        <fullName evidence="3">GH16 domain-containing protein</fullName>
    </recommendedName>
</protein>
<dbReference type="Gene3D" id="2.60.120.200">
    <property type="match status" value="1"/>
</dbReference>
<comment type="similarity">
    <text evidence="1">Belongs to the glycosyl hydrolase 16 family.</text>
</comment>
<dbReference type="Pfam" id="PF00722">
    <property type="entry name" value="Glyco_hydro_16"/>
    <property type="match status" value="1"/>
</dbReference>
<dbReference type="SUPFAM" id="SSF49899">
    <property type="entry name" value="Concanavalin A-like lectins/glucanases"/>
    <property type="match status" value="1"/>
</dbReference>
<evidence type="ECO:0000256" key="1">
    <source>
        <dbReference type="ARBA" id="ARBA00006865"/>
    </source>
</evidence>
<reference evidence="4" key="1">
    <citation type="submission" date="2021-02" db="EMBL/GenBank/DDBJ databases">
        <authorList>
            <person name="Nowell W R."/>
        </authorList>
    </citation>
    <scope>NUCLEOTIDE SEQUENCE</scope>
</reference>
<dbReference type="GO" id="GO:0004553">
    <property type="term" value="F:hydrolase activity, hydrolyzing O-glycosyl compounds"/>
    <property type="evidence" value="ECO:0007669"/>
    <property type="project" value="InterPro"/>
</dbReference>
<feature type="region of interest" description="Disordered" evidence="2">
    <location>
        <begin position="1"/>
        <end position="34"/>
    </location>
</feature>
<dbReference type="InterPro" id="IPR000757">
    <property type="entry name" value="Beta-glucanase-like"/>
</dbReference>
<dbReference type="CDD" id="cd08023">
    <property type="entry name" value="GH16_laminarinase_like"/>
    <property type="match status" value="1"/>
</dbReference>
<proteinExistence type="inferred from homology"/>
<evidence type="ECO:0000259" key="3">
    <source>
        <dbReference type="PROSITE" id="PS51762"/>
    </source>
</evidence>
<dbReference type="PROSITE" id="PS51762">
    <property type="entry name" value="GH16_2"/>
    <property type="match status" value="1"/>
</dbReference>
<accession>A0A813VHY1</accession>
<evidence type="ECO:0000256" key="2">
    <source>
        <dbReference type="SAM" id="MobiDB-lite"/>
    </source>
</evidence>
<gene>
    <name evidence="5" type="ORF">OKA104_LOCUS4624</name>
    <name evidence="4" type="ORF">VCS650_LOCUS5916</name>
</gene>
<evidence type="ECO:0000313" key="5">
    <source>
        <dbReference type="EMBL" id="CAF3561663.1"/>
    </source>
</evidence>
<sequence>MGVQQGESNTNPLPRDGGFELGQGNTEAISVPDEWDSGRLWARTGCKDENGKFQCKTGNCGAEKNEFKMQCKGIGGERPATVAEFTLHNAQHDQGDTYDMSNVDGHNIGMSIKPIEGTYESVDNPELNEYNCGTMTCKFDMSQCPPELTMDDGNGGKVCLSICAAIHNAQQREQHEHLKKIFDDEEKRSLVCCSEDKGYNHSPYNKEDREQGKKLCEVEKWPRSSDNKRYDEIFKEQCPDAYSWQFDDLKSTYQCKNAHYEITLCPGGDVLHAENNITTSGIKHTTRKLIDYLTKSASLTSQAPSVTTEAPIDEPTTQDQCHAYCMANLDFYQKQKPTPVDVTTEQSSAAPTTNTTDKVLHADTEWKRVFEDEFNEDGAVDNNKWKFETGTADNGWGNNELQYYTDRSENAHCENGYLSIEAKKEDFQGSSYTSARLNSKQSFTYGRLQIRAKLPAGKGTWSALWMLPDEKIYGSQYWPDNGEIDLMEQVGYDPSNILSTVHTEANNHMKGNQPTASKVVEDATTEYNVYTLQWDPDQIAMFVGKDETIPFNEPIFKWEKGDKDSTQWPFDKPFHILMNVAIGGDWGGKQGIDENAFPQRMEIDWVRFYEKQQNVVEQE</sequence>
<dbReference type="PANTHER" id="PTHR10963">
    <property type="entry name" value="GLYCOSYL HYDROLASE-RELATED"/>
    <property type="match status" value="1"/>
</dbReference>
<dbReference type="Gene3D" id="2.60.110.10">
    <property type="entry name" value="Thaumatin"/>
    <property type="match status" value="1"/>
</dbReference>
<dbReference type="SMART" id="SM00205">
    <property type="entry name" value="THN"/>
    <property type="match status" value="1"/>
</dbReference>
<dbReference type="InterPro" id="IPR037176">
    <property type="entry name" value="Osmotin/thaumatin-like_sf"/>
</dbReference>
<organism evidence="4 6">
    <name type="scientific">Adineta steineri</name>
    <dbReference type="NCBI Taxonomy" id="433720"/>
    <lineage>
        <taxon>Eukaryota</taxon>
        <taxon>Metazoa</taxon>
        <taxon>Spiralia</taxon>
        <taxon>Gnathifera</taxon>
        <taxon>Rotifera</taxon>
        <taxon>Eurotatoria</taxon>
        <taxon>Bdelloidea</taxon>
        <taxon>Adinetida</taxon>
        <taxon>Adinetidae</taxon>
        <taxon>Adineta</taxon>
    </lineage>
</organism>
<feature type="compositionally biased region" description="Polar residues" evidence="2">
    <location>
        <begin position="1"/>
        <end position="12"/>
    </location>
</feature>